<evidence type="ECO:0000313" key="2">
    <source>
        <dbReference type="Proteomes" id="UP000789901"/>
    </source>
</evidence>
<feature type="non-terminal residue" evidence="1">
    <location>
        <position position="1"/>
    </location>
</feature>
<organism evidence="1 2">
    <name type="scientific">Gigaspora margarita</name>
    <dbReference type="NCBI Taxonomy" id="4874"/>
    <lineage>
        <taxon>Eukaryota</taxon>
        <taxon>Fungi</taxon>
        <taxon>Fungi incertae sedis</taxon>
        <taxon>Mucoromycota</taxon>
        <taxon>Glomeromycotina</taxon>
        <taxon>Glomeromycetes</taxon>
        <taxon>Diversisporales</taxon>
        <taxon>Gigasporaceae</taxon>
        <taxon>Gigaspora</taxon>
    </lineage>
</organism>
<reference evidence="1 2" key="1">
    <citation type="submission" date="2021-06" db="EMBL/GenBank/DDBJ databases">
        <authorList>
            <person name="Kallberg Y."/>
            <person name="Tangrot J."/>
            <person name="Rosling A."/>
        </authorList>
    </citation>
    <scope>NUCLEOTIDE SEQUENCE [LARGE SCALE GENOMIC DNA]</scope>
    <source>
        <strain evidence="1 2">120-4 pot B 10/14</strain>
    </source>
</reference>
<sequence length="47" mass="5325">FEKLSLLEGERTEKTVAEVKNDVLGQIEKKKKELKKGGLPQKITQTN</sequence>
<comment type="caution">
    <text evidence="1">The sequence shown here is derived from an EMBL/GenBank/DDBJ whole genome shotgun (WGS) entry which is preliminary data.</text>
</comment>
<dbReference type="Proteomes" id="UP000789901">
    <property type="component" value="Unassembled WGS sequence"/>
</dbReference>
<proteinExistence type="predicted"/>
<gene>
    <name evidence="1" type="ORF">GMARGA_LOCUS18620</name>
</gene>
<evidence type="ECO:0000313" key="1">
    <source>
        <dbReference type="EMBL" id="CAG8771889.1"/>
    </source>
</evidence>
<accession>A0ABN7VJ24</accession>
<dbReference type="EMBL" id="CAJVQB010014995">
    <property type="protein sequence ID" value="CAG8771889.1"/>
    <property type="molecule type" value="Genomic_DNA"/>
</dbReference>
<protein>
    <submittedName>
        <fullName evidence="1">28457_t:CDS:1</fullName>
    </submittedName>
</protein>
<keyword evidence="2" id="KW-1185">Reference proteome</keyword>
<name>A0ABN7VJ24_GIGMA</name>